<feature type="transmembrane region" description="Helical" evidence="1">
    <location>
        <begin position="212"/>
        <end position="233"/>
    </location>
</feature>
<evidence type="ECO:0000256" key="1">
    <source>
        <dbReference type="SAM" id="Phobius"/>
    </source>
</evidence>
<dbReference type="KEGG" id="lbc:LACBIDRAFT_328593"/>
<dbReference type="InterPro" id="IPR045340">
    <property type="entry name" value="DUF6533"/>
</dbReference>
<accession>B0DFD5</accession>
<sequence length="311" mass="34823">MWCGEFSNWELLFYMKLQQPPEDPTKLLGASLSASTPSAKLSTTKAKNAEVLSNAGAPQNLIICGCINTRHLRGPTSSGASTSGELQAERCCVVDHGIRSSSDQVFPYLPHVTRTNNQGPIAILVHEYVITFVEEVDRMWYPTFHRPRMSWNWASFFFYLNRYLVLFGHGPVVMELFWTASNYYDKLQLPCSPSIPSMFGDRHSSHHFLRRVLALLAGLGMGAIAFACKWSAIDGKDRVPEVDLILPVGSSMVSMTHLPDFRAIRVGAAWGGMLIFDTVVFGMTLWKSLTLRSKEQDLISVLLRDARRDSC</sequence>
<proteinExistence type="predicted"/>
<dbReference type="HOGENOM" id="CLU_077718_0_0_1"/>
<dbReference type="AlphaFoldDB" id="B0DFD5"/>
<keyword evidence="4" id="KW-1185">Reference proteome</keyword>
<name>B0DFD5_LACBS</name>
<dbReference type="EMBL" id="DS547107">
    <property type="protein sequence ID" value="EDR06684.1"/>
    <property type="molecule type" value="Genomic_DNA"/>
</dbReference>
<dbReference type="InParanoid" id="B0DFD5"/>
<dbReference type="Pfam" id="PF20151">
    <property type="entry name" value="DUF6533"/>
    <property type="match status" value="1"/>
</dbReference>
<feature type="transmembrane region" description="Helical" evidence="1">
    <location>
        <begin position="263"/>
        <end position="286"/>
    </location>
</feature>
<reference evidence="3 4" key="1">
    <citation type="journal article" date="2008" name="Nature">
        <title>The genome of Laccaria bicolor provides insights into mycorrhizal symbiosis.</title>
        <authorList>
            <person name="Martin F."/>
            <person name="Aerts A."/>
            <person name="Ahren D."/>
            <person name="Brun A."/>
            <person name="Danchin E.G.J."/>
            <person name="Duchaussoy F."/>
            <person name="Gibon J."/>
            <person name="Kohler A."/>
            <person name="Lindquist E."/>
            <person name="Pereda V."/>
            <person name="Salamov A."/>
            <person name="Shapiro H.J."/>
            <person name="Wuyts J."/>
            <person name="Blaudez D."/>
            <person name="Buee M."/>
            <person name="Brokstein P."/>
            <person name="Canbaeck B."/>
            <person name="Cohen D."/>
            <person name="Courty P.E."/>
            <person name="Coutinho P.M."/>
            <person name="Delaruelle C."/>
            <person name="Detter J.C."/>
            <person name="Deveau A."/>
            <person name="DiFazio S."/>
            <person name="Duplessis S."/>
            <person name="Fraissinet-Tachet L."/>
            <person name="Lucic E."/>
            <person name="Frey-Klett P."/>
            <person name="Fourrey C."/>
            <person name="Feussner I."/>
            <person name="Gay G."/>
            <person name="Grimwood J."/>
            <person name="Hoegger P.J."/>
            <person name="Jain P."/>
            <person name="Kilaru S."/>
            <person name="Labbe J."/>
            <person name="Lin Y.C."/>
            <person name="Legue V."/>
            <person name="Le Tacon F."/>
            <person name="Marmeisse R."/>
            <person name="Melayah D."/>
            <person name="Montanini B."/>
            <person name="Muratet M."/>
            <person name="Nehls U."/>
            <person name="Niculita-Hirzel H."/>
            <person name="Oudot-Le Secq M.P."/>
            <person name="Peter M."/>
            <person name="Quesneville H."/>
            <person name="Rajashekar B."/>
            <person name="Reich M."/>
            <person name="Rouhier N."/>
            <person name="Schmutz J."/>
            <person name="Yin T."/>
            <person name="Chalot M."/>
            <person name="Henrissat B."/>
            <person name="Kuees U."/>
            <person name="Lucas S."/>
            <person name="Van de Peer Y."/>
            <person name="Podila G.K."/>
            <person name="Polle A."/>
            <person name="Pukkila P.J."/>
            <person name="Richardson P.M."/>
            <person name="Rouze P."/>
            <person name="Sanders I.R."/>
            <person name="Stajich J.E."/>
            <person name="Tunlid A."/>
            <person name="Tuskan G."/>
            <person name="Grigoriev I.V."/>
        </authorList>
    </citation>
    <scope>NUCLEOTIDE SEQUENCE [LARGE SCALE GENOMIC DNA]</scope>
    <source>
        <strain evidence="4">S238N-H82 / ATCC MYA-4686</strain>
    </source>
</reference>
<gene>
    <name evidence="3" type="ORF">LACBIDRAFT_328593</name>
</gene>
<keyword evidence="1" id="KW-1133">Transmembrane helix</keyword>
<dbReference type="OrthoDB" id="3261349at2759"/>
<evidence type="ECO:0000259" key="2">
    <source>
        <dbReference type="Pfam" id="PF20151"/>
    </source>
</evidence>
<keyword evidence="1" id="KW-0812">Transmembrane</keyword>
<evidence type="ECO:0000313" key="3">
    <source>
        <dbReference type="EMBL" id="EDR06684.1"/>
    </source>
</evidence>
<feature type="domain" description="DUF6533" evidence="2">
    <location>
        <begin position="121"/>
        <end position="167"/>
    </location>
</feature>
<protein>
    <submittedName>
        <fullName evidence="3">Predicted protein</fullName>
    </submittedName>
</protein>
<dbReference type="GeneID" id="6078088"/>
<organism evidence="4">
    <name type="scientific">Laccaria bicolor (strain S238N-H82 / ATCC MYA-4686)</name>
    <name type="common">Bicoloured deceiver</name>
    <name type="synonym">Laccaria laccata var. bicolor</name>
    <dbReference type="NCBI Taxonomy" id="486041"/>
    <lineage>
        <taxon>Eukaryota</taxon>
        <taxon>Fungi</taxon>
        <taxon>Dikarya</taxon>
        <taxon>Basidiomycota</taxon>
        <taxon>Agaricomycotina</taxon>
        <taxon>Agaricomycetes</taxon>
        <taxon>Agaricomycetidae</taxon>
        <taxon>Agaricales</taxon>
        <taxon>Agaricineae</taxon>
        <taxon>Hydnangiaceae</taxon>
        <taxon>Laccaria</taxon>
    </lineage>
</organism>
<dbReference type="RefSeq" id="XP_001882531.1">
    <property type="nucleotide sequence ID" value="XM_001882496.1"/>
</dbReference>
<evidence type="ECO:0000313" key="4">
    <source>
        <dbReference type="Proteomes" id="UP000001194"/>
    </source>
</evidence>
<dbReference type="Proteomes" id="UP000001194">
    <property type="component" value="Unassembled WGS sequence"/>
</dbReference>
<keyword evidence="1" id="KW-0472">Membrane</keyword>